<evidence type="ECO:0000313" key="9">
    <source>
        <dbReference type="Proteomes" id="UP001154282"/>
    </source>
</evidence>
<dbReference type="EMBL" id="CAMGYJ010000002">
    <property type="protein sequence ID" value="CAI0384735.1"/>
    <property type="molecule type" value="Genomic_DNA"/>
</dbReference>
<comment type="caution">
    <text evidence="8">The sequence shown here is derived from an EMBL/GenBank/DDBJ whole genome shotgun (WGS) entry which is preliminary data.</text>
</comment>
<evidence type="ECO:0000256" key="5">
    <source>
        <dbReference type="ARBA" id="ARBA00047606"/>
    </source>
</evidence>
<dbReference type="CDD" id="cd03784">
    <property type="entry name" value="GT1_Gtf-like"/>
    <property type="match status" value="1"/>
</dbReference>
<dbReference type="SUPFAM" id="SSF53756">
    <property type="entry name" value="UDP-Glycosyltransferase/glycogen phosphorylase"/>
    <property type="match status" value="1"/>
</dbReference>
<dbReference type="EC" id="2.4.1.-" evidence="7"/>
<proteinExistence type="inferred from homology"/>
<evidence type="ECO:0000256" key="2">
    <source>
        <dbReference type="ARBA" id="ARBA00009995"/>
    </source>
</evidence>
<evidence type="ECO:0000313" key="8">
    <source>
        <dbReference type="EMBL" id="CAI0384735.1"/>
    </source>
</evidence>
<evidence type="ECO:0000256" key="7">
    <source>
        <dbReference type="RuleBase" id="RU362057"/>
    </source>
</evidence>
<evidence type="ECO:0000256" key="3">
    <source>
        <dbReference type="ARBA" id="ARBA00022676"/>
    </source>
</evidence>
<comment type="catalytic activity">
    <reaction evidence="5">
        <text>an anthocyanidin + UDP-alpha-D-glucose + H(+) = an anthocyanidin 3-O-beta-D-glucoside + UDP</text>
        <dbReference type="Rhea" id="RHEA:20093"/>
        <dbReference type="ChEBI" id="CHEBI:15378"/>
        <dbReference type="ChEBI" id="CHEBI:16307"/>
        <dbReference type="ChEBI" id="CHEBI:58223"/>
        <dbReference type="ChEBI" id="CHEBI:58885"/>
        <dbReference type="ChEBI" id="CHEBI:143576"/>
        <dbReference type="EC" id="2.4.1.115"/>
    </reaction>
</comment>
<dbReference type="InterPro" id="IPR002213">
    <property type="entry name" value="UDP_glucos_trans"/>
</dbReference>
<organism evidence="8 9">
    <name type="scientific">Linum tenue</name>
    <dbReference type="NCBI Taxonomy" id="586396"/>
    <lineage>
        <taxon>Eukaryota</taxon>
        <taxon>Viridiplantae</taxon>
        <taxon>Streptophyta</taxon>
        <taxon>Embryophyta</taxon>
        <taxon>Tracheophyta</taxon>
        <taxon>Spermatophyta</taxon>
        <taxon>Magnoliopsida</taxon>
        <taxon>eudicotyledons</taxon>
        <taxon>Gunneridae</taxon>
        <taxon>Pentapetalae</taxon>
        <taxon>rosids</taxon>
        <taxon>fabids</taxon>
        <taxon>Malpighiales</taxon>
        <taxon>Linaceae</taxon>
        <taxon>Linum</taxon>
    </lineage>
</organism>
<evidence type="ECO:0000256" key="6">
    <source>
        <dbReference type="RuleBase" id="RU003718"/>
    </source>
</evidence>
<dbReference type="Proteomes" id="UP001154282">
    <property type="component" value="Unassembled WGS sequence"/>
</dbReference>
<comment type="pathway">
    <text evidence="1">Pigment biosynthesis; anthocyanin biosynthesis.</text>
</comment>
<dbReference type="GO" id="GO:0047213">
    <property type="term" value="F:anthocyanidin 3-O-glucosyltransferase activity"/>
    <property type="evidence" value="ECO:0007669"/>
    <property type="project" value="UniProtKB-EC"/>
</dbReference>
<protein>
    <recommendedName>
        <fullName evidence="7">Glycosyltransferase</fullName>
        <ecNumber evidence="7">2.4.1.-</ecNumber>
    </recommendedName>
</protein>
<keyword evidence="9" id="KW-1185">Reference proteome</keyword>
<sequence length="490" mass="53918">MGSNEAEQLRPASRPHAVCIACPAQSHIKATLKLAKLLHARGFYITFVNSEFNHRRFLNTKGPRALDGLPDFRFAAILDGIPPSDLGSTQDVPMLLNSILTFMKAPFRELVARLNDPELSGGGPRVSCVIADTMPFAIDVAREFGVPSVSYWSFSACGFMGFRMFRPLLEQGITPFKDDSYLTNGYLDKPVQVPGMKNMQFRDLPSFFQTTDPTDPPFHCLMECADAAARASAIVVHSFDALEPNLIATLNSTYSGRVYPIAPMQLLVDQIESKSTLDTISYSLWKEEPQCLRWLDSKPANSVVYVNFGSITTMSKEHLTEFAMGLVSSEVSFLWVIRPDLVVGESAVLPPEFEERAARTGFISGWCPQEEVLNHPAVGGFLTHCGWGSMMESLTAGVPVLCWPFFGDQPTNCKYACSEWGVGVEIEKDVKRAAVEEVVKELMMNGGEGEKMRKKAGEWRKLAREAAGPGGSSVVNLDRLVNDVLLGKGV</sequence>
<dbReference type="GO" id="GO:0080044">
    <property type="term" value="F:quercetin 7-O-glucosyltransferase activity"/>
    <property type="evidence" value="ECO:0007669"/>
    <property type="project" value="TreeGrafter"/>
</dbReference>
<dbReference type="FunFam" id="3.40.50.2000:FF:000065">
    <property type="entry name" value="Glycosyltransferase"/>
    <property type="match status" value="1"/>
</dbReference>
<reference evidence="8" key="1">
    <citation type="submission" date="2022-08" db="EMBL/GenBank/DDBJ databases">
        <authorList>
            <person name="Gutierrez-Valencia J."/>
        </authorList>
    </citation>
    <scope>NUCLEOTIDE SEQUENCE</scope>
</reference>
<dbReference type="FunFam" id="3.40.50.2000:FF:000027">
    <property type="entry name" value="Glycosyltransferase"/>
    <property type="match status" value="1"/>
</dbReference>
<name>A0AAV0HHG8_9ROSI</name>
<dbReference type="PANTHER" id="PTHR11926:SF774">
    <property type="entry name" value="UDP-GLYCOSYLTRANSFERASE 85A1-RELATED"/>
    <property type="match status" value="1"/>
</dbReference>
<dbReference type="PANTHER" id="PTHR11926">
    <property type="entry name" value="GLUCOSYL/GLUCURONOSYL TRANSFERASES"/>
    <property type="match status" value="1"/>
</dbReference>
<dbReference type="GO" id="GO:0080043">
    <property type="term" value="F:quercetin 3-O-glucosyltransferase activity"/>
    <property type="evidence" value="ECO:0007669"/>
    <property type="project" value="TreeGrafter"/>
</dbReference>
<gene>
    <name evidence="8" type="ORF">LITE_LOCUS4501</name>
</gene>
<dbReference type="Pfam" id="PF00201">
    <property type="entry name" value="UDPGT"/>
    <property type="match status" value="1"/>
</dbReference>
<dbReference type="InterPro" id="IPR035595">
    <property type="entry name" value="UDP_glycos_trans_CS"/>
</dbReference>
<dbReference type="PROSITE" id="PS00375">
    <property type="entry name" value="UDPGT"/>
    <property type="match status" value="1"/>
</dbReference>
<keyword evidence="3 6" id="KW-0328">Glycosyltransferase</keyword>
<comment type="similarity">
    <text evidence="2 6">Belongs to the UDP-glycosyltransferase family.</text>
</comment>
<evidence type="ECO:0000256" key="1">
    <source>
        <dbReference type="ARBA" id="ARBA00004935"/>
    </source>
</evidence>
<dbReference type="AlphaFoldDB" id="A0AAV0HHG8"/>
<dbReference type="Gene3D" id="3.40.50.2000">
    <property type="entry name" value="Glycogen Phosphorylase B"/>
    <property type="match status" value="2"/>
</dbReference>
<evidence type="ECO:0000256" key="4">
    <source>
        <dbReference type="ARBA" id="ARBA00022679"/>
    </source>
</evidence>
<keyword evidence="4 6" id="KW-0808">Transferase</keyword>
<accession>A0AAV0HHG8</accession>